<keyword evidence="1" id="KW-0472">Membrane</keyword>
<sequence>MDYIDYLKNRYDEKTFSRKQDYIRHNFSKFISKKNNLKVLEIWPWMWEFVDYMNKCWVEDITLVDNDESILNHNIGLYKIKKTILLNDSITELKEELENYDLIFLTQVFEHVPVNQQNGLLAFLFSLLNEGWHVIITVPNANNFLSLVERYSDFTHTCLFTSNSLIQLSENIGVTPKNIILQGYRIPPYELINFVRIILQKILHLLILCIYIINWWVYWKILTPNISLIIRKD</sequence>
<name>K2FAW3_9BACT</name>
<reference evidence="2" key="1">
    <citation type="journal article" date="2012" name="Science">
        <title>Fermentation, hydrogen, and sulfur metabolism in multiple uncultivated bacterial phyla.</title>
        <authorList>
            <person name="Wrighton K.C."/>
            <person name="Thomas B.C."/>
            <person name="Sharon I."/>
            <person name="Miller C.S."/>
            <person name="Castelle C.J."/>
            <person name="VerBerkmoes N.C."/>
            <person name="Wilkins M.J."/>
            <person name="Hettich R.L."/>
            <person name="Lipton M.S."/>
            <person name="Williams K.H."/>
            <person name="Long P.E."/>
            <person name="Banfield J.F."/>
        </authorList>
    </citation>
    <scope>NUCLEOTIDE SEQUENCE [LARGE SCALE GENOMIC DNA]</scope>
</reference>
<dbReference type="Gene3D" id="3.40.50.150">
    <property type="entry name" value="Vaccinia Virus protein VP39"/>
    <property type="match status" value="1"/>
</dbReference>
<accession>K2FAW3</accession>
<dbReference type="InterPro" id="IPR029063">
    <property type="entry name" value="SAM-dependent_MTases_sf"/>
</dbReference>
<organism evidence="2">
    <name type="scientific">uncultured bacterium</name>
    <name type="common">gcode 4</name>
    <dbReference type="NCBI Taxonomy" id="1234023"/>
    <lineage>
        <taxon>Bacteria</taxon>
        <taxon>environmental samples</taxon>
    </lineage>
</organism>
<dbReference type="SUPFAM" id="SSF53335">
    <property type="entry name" value="S-adenosyl-L-methionine-dependent methyltransferases"/>
    <property type="match status" value="1"/>
</dbReference>
<dbReference type="Pfam" id="PF13489">
    <property type="entry name" value="Methyltransf_23"/>
    <property type="match status" value="1"/>
</dbReference>
<dbReference type="EMBL" id="AMFJ01000357">
    <property type="protein sequence ID" value="EKE28271.1"/>
    <property type="molecule type" value="Genomic_DNA"/>
</dbReference>
<evidence type="ECO:0000313" key="2">
    <source>
        <dbReference type="EMBL" id="EKE28271.1"/>
    </source>
</evidence>
<evidence type="ECO:0008006" key="3">
    <source>
        <dbReference type="Google" id="ProtNLM"/>
    </source>
</evidence>
<protein>
    <recommendedName>
        <fullName evidence="3">Methyltransferase type 11</fullName>
    </recommendedName>
</protein>
<proteinExistence type="predicted"/>
<dbReference type="AlphaFoldDB" id="K2FAW3"/>
<keyword evidence="1" id="KW-0812">Transmembrane</keyword>
<evidence type="ECO:0000256" key="1">
    <source>
        <dbReference type="SAM" id="Phobius"/>
    </source>
</evidence>
<feature type="transmembrane region" description="Helical" evidence="1">
    <location>
        <begin position="202"/>
        <end position="219"/>
    </location>
</feature>
<gene>
    <name evidence="2" type="ORF">ACD_3C00083G0010</name>
</gene>
<comment type="caution">
    <text evidence="2">The sequence shown here is derived from an EMBL/GenBank/DDBJ whole genome shotgun (WGS) entry which is preliminary data.</text>
</comment>
<keyword evidence="1" id="KW-1133">Transmembrane helix</keyword>